<dbReference type="GO" id="GO:0045944">
    <property type="term" value="P:positive regulation of transcription by RNA polymerase II"/>
    <property type="evidence" value="ECO:0007669"/>
    <property type="project" value="TreeGrafter"/>
</dbReference>
<comment type="subcellular location">
    <subcellularLocation>
        <location evidence="1">Cytoplasm</location>
    </subcellularLocation>
</comment>
<gene>
    <name evidence="8" type="ORF">FGO68_gene1950</name>
</gene>
<protein>
    <recommendedName>
        <fullName evidence="7">Zinc finger C3HC4 RING-type domain-containing protein</fullName>
    </recommendedName>
</protein>
<evidence type="ECO:0000256" key="2">
    <source>
        <dbReference type="ARBA" id="ARBA00022490"/>
    </source>
</evidence>
<dbReference type="InterPro" id="IPR039739">
    <property type="entry name" value="MAG2/RNF10"/>
</dbReference>
<dbReference type="InterPro" id="IPR018957">
    <property type="entry name" value="Znf_C3HC4_RING-type"/>
</dbReference>
<reference evidence="8" key="1">
    <citation type="submission" date="2019-06" db="EMBL/GenBank/DDBJ databases">
        <authorList>
            <person name="Zheng W."/>
        </authorList>
    </citation>
    <scope>NUCLEOTIDE SEQUENCE</scope>
    <source>
        <strain evidence="8">QDHG01</strain>
    </source>
</reference>
<dbReference type="InterPro" id="IPR017907">
    <property type="entry name" value="Znf_RING_CS"/>
</dbReference>
<feature type="region of interest" description="Disordered" evidence="6">
    <location>
        <begin position="399"/>
        <end position="420"/>
    </location>
</feature>
<dbReference type="EMBL" id="RRYP01004350">
    <property type="protein sequence ID" value="TNV82937.1"/>
    <property type="molecule type" value="Genomic_DNA"/>
</dbReference>
<keyword evidence="5" id="KW-0862">Zinc</keyword>
<dbReference type="InterPro" id="IPR013083">
    <property type="entry name" value="Znf_RING/FYVE/PHD"/>
</dbReference>
<evidence type="ECO:0000256" key="6">
    <source>
        <dbReference type="SAM" id="MobiDB-lite"/>
    </source>
</evidence>
<evidence type="ECO:0000313" key="8">
    <source>
        <dbReference type="EMBL" id="TNV82937.1"/>
    </source>
</evidence>
<evidence type="ECO:0000256" key="1">
    <source>
        <dbReference type="ARBA" id="ARBA00004496"/>
    </source>
</evidence>
<dbReference type="Proteomes" id="UP000785679">
    <property type="component" value="Unassembled WGS sequence"/>
</dbReference>
<dbReference type="GO" id="GO:0000976">
    <property type="term" value="F:transcription cis-regulatory region binding"/>
    <property type="evidence" value="ECO:0007669"/>
    <property type="project" value="TreeGrafter"/>
</dbReference>
<dbReference type="SUPFAM" id="SSF57850">
    <property type="entry name" value="RING/U-box"/>
    <property type="match status" value="1"/>
</dbReference>
<comment type="caution">
    <text evidence="8">The sequence shown here is derived from an EMBL/GenBank/DDBJ whole genome shotgun (WGS) entry which is preliminary data.</text>
</comment>
<accession>A0A8J8T5B1</accession>
<sequence>MVTPRITKCGHIFCWPCVLQYLAYDRDTRSAPQTSAVSGKSWKRCPLCNEHVYKHELKRVKIVQSNYYKPGSTIKFNLMVRSKGNIVVKDKSSASNTDLIKITKLYANKFPPQNESEYQQCRYLISDVEKLRTVIQEEIRDLENDQQLQISSQEYEKVPYILEAVQHAQGEIAKIDIPLATQAQDEHGEIVDFEEKKRRHNKKLKLKKGASEDSQYQHQENSRDFLYFYQSSTGENLFLHPLCFKILDQMYPSDQSDGIGQVTYPLTIEAQVLEIEHAIADQDEKEYMSKRWGVGGDYHRCVDHLPDGAPYGFVEIDMSPPIVANAIYDKFEKQISYREKQRKRRLEREEQYAGKVETIQNDKFEQIKLQAINSVNTDSVNLKPGAIINTLFKQQAGISDEEEKEEQKLDQETPLDPSKKKQAELWRDLGDLMKADTTYAKQARKDTLEGVELSYQARKALEDKKKNAAEFECIDGEDGRFTFASSSITIVEAKKKKKRR</sequence>
<dbReference type="PANTHER" id="PTHR12983">
    <property type="entry name" value="RING FINGER 10 FAMILY MEMBER"/>
    <property type="match status" value="1"/>
</dbReference>
<evidence type="ECO:0000256" key="4">
    <source>
        <dbReference type="ARBA" id="ARBA00022771"/>
    </source>
</evidence>
<feature type="compositionally biased region" description="Basic and acidic residues" evidence="6">
    <location>
        <begin position="405"/>
        <end position="420"/>
    </location>
</feature>
<dbReference type="Pfam" id="PF00097">
    <property type="entry name" value="zf-C3HC4"/>
    <property type="match status" value="1"/>
</dbReference>
<keyword evidence="2" id="KW-0963">Cytoplasm</keyword>
<dbReference type="GO" id="GO:0005737">
    <property type="term" value="C:cytoplasm"/>
    <property type="evidence" value="ECO:0007669"/>
    <property type="project" value="UniProtKB-SubCell"/>
</dbReference>
<evidence type="ECO:0000256" key="3">
    <source>
        <dbReference type="ARBA" id="ARBA00022723"/>
    </source>
</evidence>
<evidence type="ECO:0000256" key="5">
    <source>
        <dbReference type="ARBA" id="ARBA00022833"/>
    </source>
</evidence>
<evidence type="ECO:0000259" key="7">
    <source>
        <dbReference type="Pfam" id="PF00097"/>
    </source>
</evidence>
<evidence type="ECO:0000313" key="9">
    <source>
        <dbReference type="Proteomes" id="UP000785679"/>
    </source>
</evidence>
<dbReference type="Gene3D" id="3.30.40.10">
    <property type="entry name" value="Zinc/RING finger domain, C3HC4 (zinc finger)"/>
    <property type="match status" value="1"/>
</dbReference>
<dbReference type="OrthoDB" id="302966at2759"/>
<keyword evidence="4" id="KW-0863">Zinc-finger</keyword>
<name>A0A8J8T5B1_HALGN</name>
<organism evidence="8 9">
    <name type="scientific">Halteria grandinella</name>
    <dbReference type="NCBI Taxonomy" id="5974"/>
    <lineage>
        <taxon>Eukaryota</taxon>
        <taxon>Sar</taxon>
        <taxon>Alveolata</taxon>
        <taxon>Ciliophora</taxon>
        <taxon>Intramacronucleata</taxon>
        <taxon>Spirotrichea</taxon>
        <taxon>Stichotrichia</taxon>
        <taxon>Sporadotrichida</taxon>
        <taxon>Halteriidae</taxon>
        <taxon>Halteria</taxon>
    </lineage>
</organism>
<dbReference type="PROSITE" id="PS00518">
    <property type="entry name" value="ZF_RING_1"/>
    <property type="match status" value="1"/>
</dbReference>
<proteinExistence type="predicted"/>
<keyword evidence="9" id="KW-1185">Reference proteome</keyword>
<dbReference type="AlphaFoldDB" id="A0A8J8T5B1"/>
<dbReference type="PANTHER" id="PTHR12983:SF9">
    <property type="entry name" value="E3 UBIQUITIN-PROTEIN LIGASE RNF10"/>
    <property type="match status" value="1"/>
</dbReference>
<feature type="domain" description="Zinc finger C3HC4 RING-type" evidence="7">
    <location>
        <begin position="4"/>
        <end position="48"/>
    </location>
</feature>
<dbReference type="GO" id="GO:0008270">
    <property type="term" value="F:zinc ion binding"/>
    <property type="evidence" value="ECO:0007669"/>
    <property type="project" value="UniProtKB-KW"/>
</dbReference>
<keyword evidence="3" id="KW-0479">Metal-binding</keyword>